<name>A0AAW0DUG0_9AGAR</name>
<sequence length="188" mass="20656">MSQSRSRSRTSALRAPRPEYSRTPTVLGGEDLAADGPVTAETVEYLHEFVHPHGHQVEDTLIGEEEFGGSVDLAMDSEEDGRMNLPWWKRPSPWWLIAMLPISAMAMAATIAPRVEVYTMLACRVHKPDIYYESDYYAPQLQAFGNSTTSLFQQSQLNANVHIELAKANPCAADPVVQAAVAKLAAGV</sequence>
<feature type="region of interest" description="Disordered" evidence="1">
    <location>
        <begin position="1"/>
        <end position="32"/>
    </location>
</feature>
<feature type="transmembrane region" description="Helical" evidence="2">
    <location>
        <begin position="92"/>
        <end position="112"/>
    </location>
</feature>
<reference evidence="3 4" key="1">
    <citation type="submission" date="2024-01" db="EMBL/GenBank/DDBJ databases">
        <title>A draft genome for a cacao thread blight-causing isolate of Paramarasmius palmivorus.</title>
        <authorList>
            <person name="Baruah I.K."/>
            <person name="Bukari Y."/>
            <person name="Amoako-Attah I."/>
            <person name="Meinhardt L.W."/>
            <person name="Bailey B.A."/>
            <person name="Cohen S.P."/>
        </authorList>
    </citation>
    <scope>NUCLEOTIDE SEQUENCE [LARGE SCALE GENOMIC DNA]</scope>
    <source>
        <strain evidence="3 4">GH-12</strain>
    </source>
</reference>
<evidence type="ECO:0000313" key="3">
    <source>
        <dbReference type="EMBL" id="KAK7054690.1"/>
    </source>
</evidence>
<accession>A0AAW0DUG0</accession>
<protein>
    <submittedName>
        <fullName evidence="3">Uncharacterized protein</fullName>
    </submittedName>
</protein>
<dbReference type="EMBL" id="JAYKXP010000008">
    <property type="protein sequence ID" value="KAK7054690.1"/>
    <property type="molecule type" value="Genomic_DNA"/>
</dbReference>
<organism evidence="3 4">
    <name type="scientific">Paramarasmius palmivorus</name>
    <dbReference type="NCBI Taxonomy" id="297713"/>
    <lineage>
        <taxon>Eukaryota</taxon>
        <taxon>Fungi</taxon>
        <taxon>Dikarya</taxon>
        <taxon>Basidiomycota</taxon>
        <taxon>Agaricomycotina</taxon>
        <taxon>Agaricomycetes</taxon>
        <taxon>Agaricomycetidae</taxon>
        <taxon>Agaricales</taxon>
        <taxon>Marasmiineae</taxon>
        <taxon>Marasmiaceae</taxon>
        <taxon>Paramarasmius</taxon>
    </lineage>
</organism>
<gene>
    <name evidence="3" type="ORF">VNI00_003153</name>
</gene>
<dbReference type="Proteomes" id="UP001383192">
    <property type="component" value="Unassembled WGS sequence"/>
</dbReference>
<dbReference type="AlphaFoldDB" id="A0AAW0DUG0"/>
<evidence type="ECO:0000256" key="1">
    <source>
        <dbReference type="SAM" id="MobiDB-lite"/>
    </source>
</evidence>
<proteinExistence type="predicted"/>
<keyword evidence="4" id="KW-1185">Reference proteome</keyword>
<comment type="caution">
    <text evidence="3">The sequence shown here is derived from an EMBL/GenBank/DDBJ whole genome shotgun (WGS) entry which is preliminary data.</text>
</comment>
<keyword evidence="2" id="KW-0812">Transmembrane</keyword>
<evidence type="ECO:0000313" key="4">
    <source>
        <dbReference type="Proteomes" id="UP001383192"/>
    </source>
</evidence>
<keyword evidence="2" id="KW-1133">Transmembrane helix</keyword>
<evidence type="ECO:0000256" key="2">
    <source>
        <dbReference type="SAM" id="Phobius"/>
    </source>
</evidence>
<feature type="compositionally biased region" description="Low complexity" evidence="1">
    <location>
        <begin position="1"/>
        <end position="15"/>
    </location>
</feature>
<keyword evidence="2" id="KW-0472">Membrane</keyword>